<dbReference type="SUPFAM" id="SSF55486">
    <property type="entry name" value="Metalloproteases ('zincins'), catalytic domain"/>
    <property type="match status" value="1"/>
</dbReference>
<name>A0ABP7ALP1_9ACTN</name>
<evidence type="ECO:0000313" key="1">
    <source>
        <dbReference type="EMBL" id="GAA3635638.1"/>
    </source>
</evidence>
<dbReference type="EMBL" id="BAABAB010000038">
    <property type="protein sequence ID" value="GAA3635638.1"/>
    <property type="molecule type" value="Genomic_DNA"/>
</dbReference>
<reference evidence="2" key="1">
    <citation type="journal article" date="2019" name="Int. J. Syst. Evol. Microbiol.">
        <title>The Global Catalogue of Microorganisms (GCM) 10K type strain sequencing project: providing services to taxonomists for standard genome sequencing and annotation.</title>
        <authorList>
            <consortium name="The Broad Institute Genomics Platform"/>
            <consortium name="The Broad Institute Genome Sequencing Center for Infectious Disease"/>
            <person name="Wu L."/>
            <person name="Ma J."/>
        </authorList>
    </citation>
    <scope>NUCLEOTIDE SEQUENCE [LARGE SCALE GENOMIC DNA]</scope>
    <source>
        <strain evidence="2">JCM 16929</strain>
    </source>
</reference>
<gene>
    <name evidence="1" type="ORF">GCM10022236_42790</name>
</gene>
<dbReference type="RefSeq" id="WP_344808410.1">
    <property type="nucleotide sequence ID" value="NZ_BAABAB010000038.1"/>
</dbReference>
<proteinExistence type="predicted"/>
<evidence type="ECO:0008006" key="3">
    <source>
        <dbReference type="Google" id="ProtNLM"/>
    </source>
</evidence>
<dbReference type="Proteomes" id="UP001501490">
    <property type="component" value="Unassembled WGS sequence"/>
</dbReference>
<comment type="caution">
    <text evidence="1">The sequence shown here is derived from an EMBL/GenBank/DDBJ whole genome shotgun (WGS) entry which is preliminary data.</text>
</comment>
<protein>
    <recommendedName>
        <fullName evidence="3">Peptidase M43 pregnancy-associated plasma-A domain-containing protein</fullName>
    </recommendedName>
</protein>
<organism evidence="1 2">
    <name type="scientific">Microlunatus ginsengisoli</name>
    <dbReference type="NCBI Taxonomy" id="363863"/>
    <lineage>
        <taxon>Bacteria</taxon>
        <taxon>Bacillati</taxon>
        <taxon>Actinomycetota</taxon>
        <taxon>Actinomycetes</taxon>
        <taxon>Propionibacteriales</taxon>
        <taxon>Propionibacteriaceae</taxon>
        <taxon>Microlunatus</taxon>
    </lineage>
</organism>
<evidence type="ECO:0000313" key="2">
    <source>
        <dbReference type="Proteomes" id="UP001501490"/>
    </source>
</evidence>
<accession>A0ABP7ALP1</accession>
<sequence length="504" mass="54932">MAWWDDAAEAAGSAIGWVGDGVEAVVDIATETAEEVTETVTEVAIDVLDGARDGAAAVSPALGGVANVVLGVVKGGVQATQETFAIVFDTVRNAGSLVNAVLHFDLAGIIADLGNIAINVGQAVVLVVRVGTGAYFGAAVSDYFARDDSLGVIRALVIDEFGTPEGESILRRLGWGTTHFGFPIVASASIMVADSNSFPFVELHDDDDHTLDLYAMAGLLSLNGFQIARERTRVVRVDDDGNDMWYLPIHRYAIRSFLDSGGTNMRIRAYAMEPAATGKAMRTARKKFKKLCIDIGWDTPFNFATFQAFNAQPCTNLREFDFFPGRTFEAGRWFATNTPREGRLEEDGSPLCIGVFGFADDKHGLVTGRRIKRGLDGCGPDDASDACITTIDRSRKDFMSLDSDGDGVDDLKDDRTGCGCTWRDTYPPYFSRIVLAHELGHYFGLAHAGHDGVHNIMFSKAENETFGKGSWRLWLHGDPNFVEEDVEHAWRFIVKQMPHVLRAL</sequence>
<keyword evidence="2" id="KW-1185">Reference proteome</keyword>